<dbReference type="RefSeq" id="WP_219353259.1">
    <property type="nucleotide sequence ID" value="NZ_CP080034.1"/>
</dbReference>
<dbReference type="GeneID" id="94373673"/>
<reference evidence="2 3" key="1">
    <citation type="submission" date="2021-07" db="EMBL/GenBank/DDBJ databases">
        <title>Isolation and characterization of bacteria from a gold mining with a capacity of golden bioaccumulation.</title>
        <authorList>
            <person name="Yang X.J."/>
        </authorList>
    </citation>
    <scope>NUCLEOTIDE SEQUENCE [LARGE SCALE GENOMIC DNA]</scope>
    <source>
        <strain evidence="2 3">Au29</strain>
    </source>
</reference>
<feature type="transmembrane region" description="Helical" evidence="1">
    <location>
        <begin position="43"/>
        <end position="61"/>
    </location>
</feature>
<proteinExistence type="predicted"/>
<feature type="transmembrane region" description="Helical" evidence="1">
    <location>
        <begin position="73"/>
        <end position="94"/>
    </location>
</feature>
<dbReference type="Pfam" id="PF06961">
    <property type="entry name" value="DUF1294"/>
    <property type="match status" value="1"/>
</dbReference>
<gene>
    <name evidence="2" type="ORF">KWG56_00245</name>
</gene>
<protein>
    <submittedName>
        <fullName evidence="2">DUF1294 domain-containing protein</fullName>
    </submittedName>
</protein>
<evidence type="ECO:0000313" key="2">
    <source>
        <dbReference type="EMBL" id="QYC10497.1"/>
    </source>
</evidence>
<dbReference type="Proteomes" id="UP000824334">
    <property type="component" value="Chromosome"/>
</dbReference>
<name>A0ABX8TI78_9CAUL</name>
<keyword evidence="1" id="KW-1133">Transmembrane helix</keyword>
<accession>A0ABX8TI78</accession>
<evidence type="ECO:0000256" key="1">
    <source>
        <dbReference type="SAM" id="Phobius"/>
    </source>
</evidence>
<keyword evidence="1" id="KW-0472">Membrane</keyword>
<keyword evidence="1" id="KW-0812">Transmembrane</keyword>
<evidence type="ECO:0000313" key="3">
    <source>
        <dbReference type="Proteomes" id="UP000824334"/>
    </source>
</evidence>
<sequence length="96" mass="10993">MTSFDPRWLLTVVLLAEVLGFAAFVWDKLLARGGYRRIPERQLLTFVLIGGIGAWIGAHLVRHKTRKEPFRTWMRVVLMLHIGLFLAAALVVILRL</sequence>
<feature type="transmembrane region" description="Helical" evidence="1">
    <location>
        <begin position="6"/>
        <end position="31"/>
    </location>
</feature>
<organism evidence="2 3">
    <name type="scientific">Brevundimonas nasdae</name>
    <dbReference type="NCBI Taxonomy" id="172043"/>
    <lineage>
        <taxon>Bacteria</taxon>
        <taxon>Pseudomonadati</taxon>
        <taxon>Pseudomonadota</taxon>
        <taxon>Alphaproteobacteria</taxon>
        <taxon>Caulobacterales</taxon>
        <taxon>Caulobacteraceae</taxon>
        <taxon>Brevundimonas</taxon>
    </lineage>
</organism>
<dbReference type="InterPro" id="IPR010718">
    <property type="entry name" value="DUF1294"/>
</dbReference>
<keyword evidence="3" id="KW-1185">Reference proteome</keyword>
<dbReference type="EMBL" id="CP080034">
    <property type="protein sequence ID" value="QYC10497.1"/>
    <property type="molecule type" value="Genomic_DNA"/>
</dbReference>